<evidence type="ECO:0000313" key="1">
    <source>
        <dbReference type="EMBL" id="KAI9898850.1"/>
    </source>
</evidence>
<accession>A0ACC0V044</accession>
<dbReference type="EMBL" id="CM047944">
    <property type="protein sequence ID" value="KAI9898850.1"/>
    <property type="molecule type" value="Genomic_DNA"/>
</dbReference>
<proteinExistence type="predicted"/>
<keyword evidence="2" id="KW-1185">Reference proteome</keyword>
<comment type="caution">
    <text evidence="1">The sequence shown here is derived from an EMBL/GenBank/DDBJ whole genome shotgun (WGS) entry which is preliminary data.</text>
</comment>
<name>A0ACC0V044_9HYPO</name>
<evidence type="ECO:0000313" key="2">
    <source>
        <dbReference type="Proteomes" id="UP001163324"/>
    </source>
</evidence>
<gene>
    <name evidence="1" type="ORF">N3K66_005311</name>
</gene>
<protein>
    <submittedName>
        <fullName evidence="1">Uncharacterized protein</fullName>
    </submittedName>
</protein>
<reference evidence="1" key="1">
    <citation type="submission" date="2022-10" db="EMBL/GenBank/DDBJ databases">
        <title>Complete Genome of Trichothecium roseum strain YXFP-22015, a Plant Pathogen Isolated from Citrus.</title>
        <authorList>
            <person name="Wang Y."/>
            <person name="Zhu L."/>
        </authorList>
    </citation>
    <scope>NUCLEOTIDE SEQUENCE</scope>
    <source>
        <strain evidence="1">YXFP-22015</strain>
    </source>
</reference>
<sequence length="82" mass="9247">MTTRLLDVLARSVNSYFFLSPLSLHRLLVDPISMCANLQRYINGIQHCLGRLIVFPLPAPEIPNITRNVSKNRFTFTAASTT</sequence>
<organism evidence="1 2">
    <name type="scientific">Trichothecium roseum</name>
    <dbReference type="NCBI Taxonomy" id="47278"/>
    <lineage>
        <taxon>Eukaryota</taxon>
        <taxon>Fungi</taxon>
        <taxon>Dikarya</taxon>
        <taxon>Ascomycota</taxon>
        <taxon>Pezizomycotina</taxon>
        <taxon>Sordariomycetes</taxon>
        <taxon>Hypocreomycetidae</taxon>
        <taxon>Hypocreales</taxon>
        <taxon>Hypocreales incertae sedis</taxon>
        <taxon>Trichothecium</taxon>
    </lineage>
</organism>
<dbReference type="Proteomes" id="UP001163324">
    <property type="component" value="Chromosome 5"/>
</dbReference>